<sequence>MYKFLTFLVFSCSLILAATPDEFNAFINIDNTSNSKIKIGIKDNIDVKGVATTAGSIALIDNYPSDDAFIISKLKASNFHIYGKTNLSEWANFRSFNSVSGWSSYGGQTINPYGENKNPCGSSSGSAVAVASGMINVAIGTETNGSISCPASVNGIVGMKPSVGLVSRSGIVPISSSQDTAGPMGNTVRIVAHTLEVIAGADLEDKATASIPENFNFNFTSDLDRNSLKNKRFGLLSSGSEDDEGAKLLNKIIQIIEDSGGDIIQIEDNRVYPGDEEFFLLLYEFKRDLESYLNNSNTSYKTLNDLIEFNNKNADLVMPYFKQEIFEASIEASGDHDKYQDSLRMLEEVKRGIDLLLEQYELDAFVGLTRNPAWDINYQGGDGAAMENQRSWGNGGYAAIAGYPHITLPLDKVDGLPVGVSFIGPKWSDKELLEYAATFERENN</sequence>
<reference evidence="3 4" key="1">
    <citation type="submission" date="2019-02" db="EMBL/GenBank/DDBJ databases">
        <title>Prokaryotic population dynamics and viral predation in marine succession experiment using metagenomics: the confinement effect.</title>
        <authorList>
            <person name="Haro-Moreno J.M."/>
            <person name="Rodriguez-Valera F."/>
            <person name="Lopez-Perez M."/>
        </authorList>
    </citation>
    <scope>NUCLEOTIDE SEQUENCE [LARGE SCALE GENOMIC DNA]</scope>
    <source>
        <strain evidence="3">MED-G167</strain>
    </source>
</reference>
<evidence type="ECO:0000256" key="1">
    <source>
        <dbReference type="SAM" id="SignalP"/>
    </source>
</evidence>
<feature type="domain" description="Amidase" evidence="2">
    <location>
        <begin position="39"/>
        <end position="433"/>
    </location>
</feature>
<dbReference type="Pfam" id="PF01425">
    <property type="entry name" value="Amidase"/>
    <property type="match status" value="1"/>
</dbReference>
<comment type="caution">
    <text evidence="3">The sequence shown here is derived from an EMBL/GenBank/DDBJ whole genome shotgun (WGS) entry which is preliminary data.</text>
</comment>
<feature type="chain" id="PRO_5021869904" description="Amidase domain-containing protein" evidence="1">
    <location>
        <begin position="18"/>
        <end position="444"/>
    </location>
</feature>
<name>A0A520MAE1_9GAMM</name>
<dbReference type="Proteomes" id="UP000318359">
    <property type="component" value="Unassembled WGS sequence"/>
</dbReference>
<accession>A0A520MAE1</accession>
<evidence type="ECO:0000313" key="3">
    <source>
        <dbReference type="EMBL" id="RZO18200.1"/>
    </source>
</evidence>
<dbReference type="EMBL" id="SHBM01000013">
    <property type="protein sequence ID" value="RZO18200.1"/>
    <property type="molecule type" value="Genomic_DNA"/>
</dbReference>
<dbReference type="SUPFAM" id="SSF75304">
    <property type="entry name" value="Amidase signature (AS) enzymes"/>
    <property type="match status" value="1"/>
</dbReference>
<gene>
    <name evidence="3" type="ORF">EVB00_01390</name>
</gene>
<evidence type="ECO:0000259" key="2">
    <source>
        <dbReference type="Pfam" id="PF01425"/>
    </source>
</evidence>
<dbReference type="AlphaFoldDB" id="A0A520MAE1"/>
<dbReference type="InterPro" id="IPR023631">
    <property type="entry name" value="Amidase_dom"/>
</dbReference>
<keyword evidence="1" id="KW-0732">Signal</keyword>
<evidence type="ECO:0000313" key="4">
    <source>
        <dbReference type="Proteomes" id="UP000318359"/>
    </source>
</evidence>
<proteinExistence type="predicted"/>
<organism evidence="3 4">
    <name type="scientific">SAR86 cluster bacterium</name>
    <dbReference type="NCBI Taxonomy" id="2030880"/>
    <lineage>
        <taxon>Bacteria</taxon>
        <taxon>Pseudomonadati</taxon>
        <taxon>Pseudomonadota</taxon>
        <taxon>Gammaproteobacteria</taxon>
        <taxon>SAR86 cluster</taxon>
    </lineage>
</organism>
<dbReference type="InterPro" id="IPR036928">
    <property type="entry name" value="AS_sf"/>
</dbReference>
<dbReference type="PANTHER" id="PTHR42678:SF34">
    <property type="entry name" value="OS04G0183300 PROTEIN"/>
    <property type="match status" value="1"/>
</dbReference>
<dbReference type="Gene3D" id="3.90.1300.10">
    <property type="entry name" value="Amidase signature (AS) domain"/>
    <property type="match status" value="1"/>
</dbReference>
<protein>
    <recommendedName>
        <fullName evidence="2">Amidase domain-containing protein</fullName>
    </recommendedName>
</protein>
<feature type="signal peptide" evidence="1">
    <location>
        <begin position="1"/>
        <end position="17"/>
    </location>
</feature>
<dbReference type="PANTHER" id="PTHR42678">
    <property type="entry name" value="AMIDASE"/>
    <property type="match status" value="1"/>
</dbReference>